<evidence type="ECO:0000256" key="5">
    <source>
        <dbReference type="ARBA" id="ARBA00022833"/>
    </source>
</evidence>
<name>A0A0R3T378_RODNA</name>
<evidence type="ECO:0000256" key="3">
    <source>
        <dbReference type="ARBA" id="ARBA00022737"/>
    </source>
</evidence>
<protein>
    <submittedName>
        <fullName evidence="14">MYND-type domain-containing protein</fullName>
    </submittedName>
</protein>
<gene>
    <name evidence="12" type="ORF">HNAJ_LOCUS1446</name>
</gene>
<dbReference type="SUPFAM" id="SSF48403">
    <property type="entry name" value="Ankyrin repeat"/>
    <property type="match status" value="1"/>
</dbReference>
<dbReference type="SMART" id="SM00248">
    <property type="entry name" value="ANK"/>
    <property type="match status" value="3"/>
</dbReference>
<dbReference type="AlphaFoldDB" id="A0A0R3T378"/>
<evidence type="ECO:0000256" key="9">
    <source>
        <dbReference type="PROSITE-ProRule" id="PRU00023"/>
    </source>
</evidence>
<dbReference type="GO" id="GO:0005929">
    <property type="term" value="C:cilium"/>
    <property type="evidence" value="ECO:0007669"/>
    <property type="project" value="UniProtKB-SubCell"/>
</dbReference>
<dbReference type="Proteomes" id="UP000278807">
    <property type="component" value="Unassembled WGS sequence"/>
</dbReference>
<evidence type="ECO:0000256" key="10">
    <source>
        <dbReference type="PROSITE-ProRule" id="PRU00134"/>
    </source>
</evidence>
<evidence type="ECO:0000313" key="14">
    <source>
        <dbReference type="WBParaSite" id="HNAJ_0000144701-mRNA-1"/>
    </source>
</evidence>
<keyword evidence="6 9" id="KW-0040">ANK repeat</keyword>
<evidence type="ECO:0000256" key="4">
    <source>
        <dbReference type="ARBA" id="ARBA00022771"/>
    </source>
</evidence>
<evidence type="ECO:0000313" key="13">
    <source>
        <dbReference type="Proteomes" id="UP000278807"/>
    </source>
</evidence>
<evidence type="ECO:0000256" key="7">
    <source>
        <dbReference type="ARBA" id="ARBA00023069"/>
    </source>
</evidence>
<dbReference type="Pfam" id="PF01753">
    <property type="entry name" value="zf-MYND"/>
    <property type="match status" value="1"/>
</dbReference>
<evidence type="ECO:0000259" key="11">
    <source>
        <dbReference type="PROSITE" id="PS50865"/>
    </source>
</evidence>
<feature type="repeat" description="ANK" evidence="9">
    <location>
        <begin position="37"/>
        <end position="69"/>
    </location>
</feature>
<dbReference type="InterPro" id="IPR002110">
    <property type="entry name" value="Ankyrin_rpt"/>
</dbReference>
<dbReference type="Gene3D" id="6.10.140.2220">
    <property type="match status" value="1"/>
</dbReference>
<dbReference type="Pfam" id="PF12796">
    <property type="entry name" value="Ank_2"/>
    <property type="match status" value="1"/>
</dbReference>
<dbReference type="PANTHER" id="PTHR24150:SF8">
    <property type="entry name" value="ANKYRIN REPEAT AND MYND DOMAIN-CONTAINING PROTEIN 2"/>
    <property type="match status" value="1"/>
</dbReference>
<dbReference type="PROSITE" id="PS50865">
    <property type="entry name" value="ZF_MYND_2"/>
    <property type="match status" value="1"/>
</dbReference>
<feature type="domain" description="MYND-type" evidence="11">
    <location>
        <begin position="320"/>
        <end position="363"/>
    </location>
</feature>
<dbReference type="PROSITE" id="PS50088">
    <property type="entry name" value="ANK_REPEAT"/>
    <property type="match status" value="2"/>
</dbReference>
<feature type="repeat" description="ANK" evidence="9">
    <location>
        <begin position="71"/>
        <end position="103"/>
    </location>
</feature>
<evidence type="ECO:0000256" key="8">
    <source>
        <dbReference type="ARBA" id="ARBA00023273"/>
    </source>
</evidence>
<evidence type="ECO:0000313" key="12">
    <source>
        <dbReference type="EMBL" id="VDN97305.1"/>
    </source>
</evidence>
<keyword evidence="8" id="KW-0966">Cell projection</keyword>
<keyword evidence="3" id="KW-0677">Repeat</keyword>
<keyword evidence="7" id="KW-0969">Cilium</keyword>
<evidence type="ECO:0000256" key="6">
    <source>
        <dbReference type="ARBA" id="ARBA00023043"/>
    </source>
</evidence>
<dbReference type="OrthoDB" id="10257049at2759"/>
<dbReference type="STRING" id="102285.A0A0R3T378"/>
<dbReference type="PANTHER" id="PTHR24150">
    <property type="entry name" value="ANKYRIN REPEAT AND MYND DOMAIN-CONTAINING PROTEIN 2"/>
    <property type="match status" value="1"/>
</dbReference>
<reference evidence="12 13" key="2">
    <citation type="submission" date="2018-11" db="EMBL/GenBank/DDBJ databases">
        <authorList>
            <consortium name="Pathogen Informatics"/>
        </authorList>
    </citation>
    <scope>NUCLEOTIDE SEQUENCE [LARGE SCALE GENOMIC DNA]</scope>
</reference>
<accession>A0A0R3T378</accession>
<dbReference type="InterPro" id="IPR036770">
    <property type="entry name" value="Ankyrin_rpt-contain_sf"/>
</dbReference>
<keyword evidence="2" id="KW-0479">Metal-binding</keyword>
<dbReference type="GO" id="GO:0008270">
    <property type="term" value="F:zinc ion binding"/>
    <property type="evidence" value="ECO:0007669"/>
    <property type="project" value="UniProtKB-KW"/>
</dbReference>
<sequence length="370" mass="40380">MSVTLSGFHQAVLDGNIASVKAFLSSGDVKIDEQDEDGMTALLQASYRGNVKIAQLLVNSGANVNWSKHKQGYTALMFGALSGKIEIIEYLLSQGAKTDPTNCVKRTAAEMASFVEKEELVQFTKLEASSSSFLSPSLVDPLHCMLTNLNFSPVKVFIYLSSSSGKPILDNFENVVAALERLCAQHFTPHKTHEHISMKLHLLSCIVKRAGEFLKIKNFDEGRTGKSSLTLEPLIKLFLRGTDPHGLAGGQESFLRKCLVSFPHSESNLWRQTVTRVSQVEVGEAPTALALLENAINGLSPFARSAKADESLSAGGCEPCATCADMPGYGDGIRSKWCSRCHEVAYCSVACQKLHWFTHKKYCSVLKGEI</sequence>
<evidence type="ECO:0000256" key="2">
    <source>
        <dbReference type="ARBA" id="ARBA00022723"/>
    </source>
</evidence>
<keyword evidence="4 10" id="KW-0863">Zinc-finger</keyword>
<dbReference type="SUPFAM" id="SSF144232">
    <property type="entry name" value="HIT/MYND zinc finger-like"/>
    <property type="match status" value="1"/>
</dbReference>
<comment type="subcellular location">
    <subcellularLocation>
        <location evidence="1">Cell projection</location>
        <location evidence="1">Cilium</location>
    </subcellularLocation>
</comment>
<evidence type="ECO:0000256" key="1">
    <source>
        <dbReference type="ARBA" id="ARBA00004138"/>
    </source>
</evidence>
<dbReference type="InterPro" id="IPR052452">
    <property type="entry name" value="Ankyrin-MYND_dom_contain_2"/>
</dbReference>
<dbReference type="EMBL" id="UZAE01000559">
    <property type="protein sequence ID" value="VDN97305.1"/>
    <property type="molecule type" value="Genomic_DNA"/>
</dbReference>
<dbReference type="PROSITE" id="PS50297">
    <property type="entry name" value="ANK_REP_REGION"/>
    <property type="match status" value="2"/>
</dbReference>
<reference evidence="14" key="1">
    <citation type="submission" date="2017-02" db="UniProtKB">
        <authorList>
            <consortium name="WormBaseParasite"/>
        </authorList>
    </citation>
    <scope>IDENTIFICATION</scope>
</reference>
<dbReference type="InterPro" id="IPR002893">
    <property type="entry name" value="Znf_MYND"/>
</dbReference>
<dbReference type="WBParaSite" id="HNAJ_0000144701-mRNA-1">
    <property type="protein sequence ID" value="HNAJ_0000144701-mRNA-1"/>
    <property type="gene ID" value="HNAJ_0000144701"/>
</dbReference>
<proteinExistence type="predicted"/>
<keyword evidence="5" id="KW-0862">Zinc</keyword>
<keyword evidence="13" id="KW-1185">Reference proteome</keyword>
<organism evidence="14">
    <name type="scientific">Rodentolepis nana</name>
    <name type="common">Dwarf tapeworm</name>
    <name type="synonym">Hymenolepis nana</name>
    <dbReference type="NCBI Taxonomy" id="102285"/>
    <lineage>
        <taxon>Eukaryota</taxon>
        <taxon>Metazoa</taxon>
        <taxon>Spiralia</taxon>
        <taxon>Lophotrochozoa</taxon>
        <taxon>Platyhelminthes</taxon>
        <taxon>Cestoda</taxon>
        <taxon>Eucestoda</taxon>
        <taxon>Cyclophyllidea</taxon>
        <taxon>Hymenolepididae</taxon>
        <taxon>Rodentolepis</taxon>
    </lineage>
</organism>
<dbReference type="Gene3D" id="1.25.40.20">
    <property type="entry name" value="Ankyrin repeat-containing domain"/>
    <property type="match status" value="1"/>
</dbReference>